<organism evidence="1 2">
    <name type="scientific">Paenibacillus alginolyticus</name>
    <dbReference type="NCBI Taxonomy" id="59839"/>
    <lineage>
        <taxon>Bacteria</taxon>
        <taxon>Bacillati</taxon>
        <taxon>Bacillota</taxon>
        <taxon>Bacilli</taxon>
        <taxon>Bacillales</taxon>
        <taxon>Paenibacillaceae</taxon>
        <taxon>Paenibacillus</taxon>
    </lineage>
</organism>
<dbReference type="Pfam" id="PF18952">
    <property type="entry name" value="DUF5696"/>
    <property type="match status" value="1"/>
</dbReference>
<accession>A0ABT4GCD3</accession>
<evidence type="ECO:0000313" key="2">
    <source>
        <dbReference type="Proteomes" id="UP001527099"/>
    </source>
</evidence>
<sequence>MKKNWIKRILWIAVLAIIIIVAMKIRQHLPAQSVGGTEAQEAKQADAAAAGVIGLPSDEGFTKAAETDQLELYFRSQDSALQVKDKRDGHVWRSAYPLKDANVDGNDLWKSDSQSIFHLSYTNPNTPTLEVLESNSVLLQPQMESKPIENGISVHYDLQQLKLSFTMQFQLNNGGLEVHVPADSIKESEEYVIMRLSPLPFFGAAGDEVEGYGFYPDGPGAISYFKPNHPQYMEPYHSAVFGSDQISFNDYNQPENAYLPVFGMKVKNNAFMGIITEGEFDSSVVYAPSGYLINLNRTSAELTYRRSYEAVKQNGNLAVRAEKNVLRENHTIRYLFYGGDEANYSHMAVSYRGYLLKEKGLIPRMKKGDPIPLGVDLLMGIKQQRILTDRFLPTTTFEQAAQILKDLHDKGIESISANLLGWTKQGFGFLPSELPASSQLGSMNGLEALSRMAKENGVRLYLTEDFVHAFKGGSNGSFSERDDVIKGANHFPVTDPYNVSFLLNARKRNLFFQNTYLKNLKSLPISGMQFDAFGTMNYFDYNDTFPLTREGTAAEWMEMMGKSRSQFGGAAVTGGNSYVLPYADRIFSLGMQDSGFFFTDETVPFYQMVIHGVIPYSGIPQNLFHDPQMQFLKMVEYGYMPFYQLTYQHSDELKDTFFADLFSSRYSSWSNTVVKTYKEMSDKLRISWSQPMVDHRKLKDRVFQTTYEDGTRVIVNYGTDATQINGHSVPGENYAVLPKEG</sequence>
<protein>
    <submittedName>
        <fullName evidence="1">DUF5696 domain-containing protein</fullName>
    </submittedName>
</protein>
<gene>
    <name evidence="1" type="ORF">M5X19_13225</name>
</gene>
<dbReference type="InterPro" id="IPR043751">
    <property type="entry name" value="DUF5696"/>
</dbReference>
<proteinExistence type="predicted"/>
<reference evidence="1 2" key="1">
    <citation type="submission" date="2022-05" db="EMBL/GenBank/DDBJ databases">
        <title>Genome Sequencing of Bee-Associated Microbes.</title>
        <authorList>
            <person name="Dunlap C."/>
        </authorList>
    </citation>
    <scope>NUCLEOTIDE SEQUENCE [LARGE SCALE GENOMIC DNA]</scope>
    <source>
        <strain evidence="1 2">NRRL B-14421</strain>
    </source>
</reference>
<dbReference type="Proteomes" id="UP001527099">
    <property type="component" value="Unassembled WGS sequence"/>
</dbReference>
<keyword evidence="2" id="KW-1185">Reference proteome</keyword>
<comment type="caution">
    <text evidence="1">The sequence shown here is derived from an EMBL/GenBank/DDBJ whole genome shotgun (WGS) entry which is preliminary data.</text>
</comment>
<name>A0ABT4GCD3_9BACL</name>
<dbReference type="RefSeq" id="WP_268615531.1">
    <property type="nucleotide sequence ID" value="NZ_JAMDMX010000041.1"/>
</dbReference>
<dbReference type="EMBL" id="JAMDMX010000041">
    <property type="protein sequence ID" value="MCY9693853.1"/>
    <property type="molecule type" value="Genomic_DNA"/>
</dbReference>
<evidence type="ECO:0000313" key="1">
    <source>
        <dbReference type="EMBL" id="MCY9693853.1"/>
    </source>
</evidence>